<protein>
    <recommendedName>
        <fullName evidence="18">SSD domain-containing protein</fullName>
    </recommendedName>
</protein>
<dbReference type="InterPro" id="IPR032190">
    <property type="entry name" value="NPC1_N"/>
</dbReference>
<dbReference type="GO" id="GO:0030301">
    <property type="term" value="P:cholesterol transport"/>
    <property type="evidence" value="ECO:0007669"/>
    <property type="project" value="UniProtKB-ARBA"/>
</dbReference>
<dbReference type="Pfam" id="PF16414">
    <property type="entry name" value="NPC1_N"/>
    <property type="match status" value="2"/>
</dbReference>
<feature type="compositionally biased region" description="Acidic residues" evidence="16">
    <location>
        <begin position="437"/>
        <end position="449"/>
    </location>
</feature>
<feature type="transmembrane region" description="Helical" evidence="17">
    <location>
        <begin position="1547"/>
        <end position="1566"/>
    </location>
</feature>
<evidence type="ECO:0000256" key="4">
    <source>
        <dbReference type="ARBA" id="ARBA00022548"/>
    </source>
</evidence>
<evidence type="ECO:0000256" key="9">
    <source>
        <dbReference type="ARBA" id="ARBA00023098"/>
    </source>
</evidence>
<gene>
    <name evidence="19" type="ORF">OVA965_LOCUS5884</name>
    <name evidence="20" type="ORF">TMI583_LOCUS5880</name>
</gene>
<reference evidence="19" key="1">
    <citation type="submission" date="2021-02" db="EMBL/GenBank/DDBJ databases">
        <authorList>
            <person name="Nowell W R."/>
        </authorList>
    </citation>
    <scope>NUCLEOTIDE SEQUENCE</scope>
</reference>
<evidence type="ECO:0000256" key="16">
    <source>
        <dbReference type="SAM" id="MobiDB-lite"/>
    </source>
</evidence>
<feature type="transmembrane region" description="Helical" evidence="17">
    <location>
        <begin position="1573"/>
        <end position="1594"/>
    </location>
</feature>
<evidence type="ECO:0000256" key="13">
    <source>
        <dbReference type="ARBA" id="ARBA00023180"/>
    </source>
</evidence>
<sequence length="1753" mass="200805">PITFNLIHELPQFAVYYQYREDNQLDNHWIIKPTNLTRSIDMSITNILDMILRLPESGPKIVCKYIHRPILLKIDELNGAVKFDIRYVLLVRQLRPLKLFVHKIFWLRFANKPYDLSFCDDYEKHFTVMNYRPESTLRQMNCYEFIELFEQQYINEKWLLIEQRIFEMLRQIFECASDEQPPLGIGSCINSRALYATDIMLEYDDKTNLIQPKLLEINFVPDCQRACKYYPQFFNQIFNVLYRDVTEGQDYDKNDVAQSHTITIYHGHEATELRGENEPTIILTSNMLLSILQHLSFGLFVYISVVSSKCIWYEGVRDGYNIVSPDGEAKAVTSDEHLHLLHEMCPHIDTNKNTKLCCDIKQLQAIGKFKYIVDNLIGRCPSCYYNFLRIFCEMSCDPNQSDFIYPLNLLNVTKYEQHVHSVDTVDNGEELQPKFEGEEDYKDEEEEDNNQQLPSKSSLVADSQKPVEMVEIVSKIRYFISETQANDFINSCWSVRINFQYAIDILCGAMNRACNVKTLFEYIGLKNEHAKIRIDFVFVNNLTYYDQQLGKTFTPSTEKMFRCDQPVILPHAQGHKCTCSDCTAMCPLVLSDSNTTIKDTGKVEIFGGRIHRVTLGAIVMYILFVFIFIVVHVFILICRYRTDKKDFQPVVVATDDTHDKQTNDRVRISLSKDIVSEYSYEPEHIRLLDRIGIQIDDVLHNVFEAIGRFSAYNPRMVIIPVCVILFVLCFGCRYYTVTTDPVDLWVAKNSRARQEKDYFDQNFKPFYRIAHLILVPKNGTTVKLDYKTPLGAVEQHTFGPAFEKNFLYDALKLQLEIEQLTAGAEGGKTIYLNDICYKPLEPDNNHCAIFSLFQYHQNNLEFLNDSVYASQYLECIQAPITLETKTFKQSCMAKFGGNVDPYMVLGAFPTKDGVPDYTGGQALIITITINNHPHGDQKLKNVLLWEKKFLEFMSTYKSDWFDVKYRAERSIEDEIERESRSDIKTVVISYMIMFLYITLALGRIRSWRGLVVDMKISLGIAGVALVAVSVCASVGLFSYMKIPTTLIIFEVVPFLVLAVGVDNIFILTHSIQRDRRLPGEYVECQIGRIVGRVGPAMLLTSLSESIAFFLGALTPMPAVRLFSLYAAVSVLIDFLLQITIFVSFITLDHKRTRARRADVLCCYKLKSSTNRNRNRKTETKSSTVLSCLNCGGHHKTVECEQIHDQKNDNDNNNNNNNNNSDRHEVAATENGHLVDSTDEQPLKTEKKEIYGSDESVEEHLLKMDGFLFRIFQIHYAPFMMNKFVRPIVLFLFTSWLCLSIGLLPHVKIGLEQNITMATDSYMIDYFLALKQYFAVGPPVYFVIKNGINYGDYNASNLICGSSGCSEDSLVNQLSSASRSPSKTRLAQIGTSWLDDYYDWLRHRGETPCCRINKHTGEFCSVNYNSTSNCEECTPNFTRNGLSVNNFNKYLPFFLKDNPNLKCAKGGHAAHGQSVSLTADNNVEASLIMGYHSLLISSNDFIEAMQQAYIMADNITKTLRVAGYDVEVFPYSIFYVFYEQYLTIWRDVLLNLSLSTTAIFFVTFILLGLDIITALIITLTIAMITIDMIAMMYVWNIEMNAISLVNLVMSVGISLEFCAHICREFILSVKGSRLKRAEQALAYMGSSVFSGITLTKIGGIIVLGFSHSQLFQVFYFRMFICIVLFGAAHGLIFLPVLLSYIGADANRIRIQRFHRQKSRIKSLDLIQSQPSLVNSHFLPLAQTELVNNNMDTLP</sequence>
<dbReference type="Gene3D" id="3.30.470.20">
    <property type="entry name" value="ATP-grasp fold, B domain"/>
    <property type="match status" value="1"/>
</dbReference>
<keyword evidence="11" id="KW-1015">Disulfide bond</keyword>
<evidence type="ECO:0000256" key="17">
    <source>
        <dbReference type="SAM" id="Phobius"/>
    </source>
</evidence>
<dbReference type="PROSITE" id="PS50156">
    <property type="entry name" value="SSD"/>
    <property type="match status" value="1"/>
</dbReference>
<dbReference type="GO" id="GO:0005886">
    <property type="term" value="C:plasma membrane"/>
    <property type="evidence" value="ECO:0007669"/>
    <property type="project" value="TreeGrafter"/>
</dbReference>
<comment type="subcellular location">
    <subcellularLocation>
        <location evidence="1">Endomembrane system</location>
        <topology evidence="1">Multi-pass membrane protein</topology>
    </subcellularLocation>
</comment>
<dbReference type="InterPro" id="IPR000731">
    <property type="entry name" value="SSD"/>
</dbReference>
<feature type="region of interest" description="Disordered" evidence="16">
    <location>
        <begin position="428"/>
        <end position="458"/>
    </location>
</feature>
<evidence type="ECO:0000256" key="1">
    <source>
        <dbReference type="ARBA" id="ARBA00004127"/>
    </source>
</evidence>
<keyword evidence="10 17" id="KW-0472">Membrane</keyword>
<feature type="transmembrane region" description="Helical" evidence="17">
    <location>
        <begin position="1674"/>
        <end position="1702"/>
    </location>
</feature>
<evidence type="ECO:0000256" key="12">
    <source>
        <dbReference type="ARBA" id="ARBA00023166"/>
    </source>
</evidence>
<dbReference type="GO" id="GO:0005319">
    <property type="term" value="F:lipid transporter activity"/>
    <property type="evidence" value="ECO:0007669"/>
    <property type="project" value="InterPro"/>
</dbReference>
<dbReference type="Proteomes" id="UP000682733">
    <property type="component" value="Unassembled WGS sequence"/>
</dbReference>
<dbReference type="GO" id="GO:0042632">
    <property type="term" value="P:cholesterol homeostasis"/>
    <property type="evidence" value="ECO:0007669"/>
    <property type="project" value="TreeGrafter"/>
</dbReference>
<dbReference type="GO" id="GO:0008203">
    <property type="term" value="P:cholesterol metabolic process"/>
    <property type="evidence" value="ECO:0007669"/>
    <property type="project" value="UniProtKB-KW"/>
</dbReference>
<evidence type="ECO:0000313" key="21">
    <source>
        <dbReference type="Proteomes" id="UP000677228"/>
    </source>
</evidence>
<dbReference type="GO" id="GO:0030299">
    <property type="term" value="P:intestinal cholesterol absorption"/>
    <property type="evidence" value="ECO:0007669"/>
    <property type="project" value="TreeGrafter"/>
</dbReference>
<evidence type="ECO:0000313" key="20">
    <source>
        <dbReference type="EMBL" id="CAF3610168.1"/>
    </source>
</evidence>
<keyword evidence="4" id="KW-0153">Cholesterol metabolism</keyword>
<keyword evidence="8" id="KW-0445">Lipid transport</keyword>
<dbReference type="FunFam" id="1.20.1640.10:FF:000008">
    <property type="entry name" value="NPC intracellular cholesterol transporter 1"/>
    <property type="match status" value="1"/>
</dbReference>
<organism evidence="19 21">
    <name type="scientific">Didymodactylos carnosus</name>
    <dbReference type="NCBI Taxonomy" id="1234261"/>
    <lineage>
        <taxon>Eukaryota</taxon>
        <taxon>Metazoa</taxon>
        <taxon>Spiralia</taxon>
        <taxon>Gnathifera</taxon>
        <taxon>Rotifera</taxon>
        <taxon>Eurotatoria</taxon>
        <taxon>Bdelloidea</taxon>
        <taxon>Philodinida</taxon>
        <taxon>Philodinidae</taxon>
        <taxon>Didymodactylos</taxon>
    </lineage>
</organism>
<dbReference type="EMBL" id="CAJOBA010001701">
    <property type="protein sequence ID" value="CAF3610168.1"/>
    <property type="molecule type" value="Genomic_DNA"/>
</dbReference>
<feature type="transmembrane region" description="Helical" evidence="17">
    <location>
        <begin position="1016"/>
        <end position="1040"/>
    </location>
</feature>
<dbReference type="Pfam" id="PF12349">
    <property type="entry name" value="Sterol-sensing"/>
    <property type="match status" value="1"/>
</dbReference>
<keyword evidence="7 17" id="KW-1133">Transmembrane helix</keyword>
<dbReference type="GO" id="GO:0015485">
    <property type="term" value="F:cholesterol binding"/>
    <property type="evidence" value="ECO:0007669"/>
    <property type="project" value="TreeGrafter"/>
</dbReference>
<keyword evidence="14" id="KW-0753">Steroid metabolism</keyword>
<feature type="transmembrane region" description="Helical" evidence="17">
    <location>
        <begin position="1046"/>
        <end position="1068"/>
    </location>
</feature>
<evidence type="ECO:0000256" key="10">
    <source>
        <dbReference type="ARBA" id="ARBA00023136"/>
    </source>
</evidence>
<proteinExistence type="inferred from homology"/>
<evidence type="ECO:0000256" key="11">
    <source>
        <dbReference type="ARBA" id="ARBA00023157"/>
    </source>
</evidence>
<keyword evidence="12" id="KW-1207">Sterol metabolism</keyword>
<evidence type="ECO:0000256" key="14">
    <source>
        <dbReference type="ARBA" id="ARBA00023221"/>
    </source>
</evidence>
<dbReference type="Pfam" id="PF03133">
    <property type="entry name" value="TTL"/>
    <property type="match status" value="1"/>
</dbReference>
<evidence type="ECO:0000259" key="18">
    <source>
        <dbReference type="PROSITE" id="PS50156"/>
    </source>
</evidence>
<comment type="catalytic activity">
    <reaction evidence="15">
        <text>cholesterol(in) = cholesterol(out)</text>
        <dbReference type="Rhea" id="RHEA:39747"/>
        <dbReference type="ChEBI" id="CHEBI:16113"/>
    </reaction>
</comment>
<comment type="caution">
    <text evidence="19">The sequence shown here is derived from an EMBL/GenBank/DDBJ whole genome shotgun (WGS) entry which is preliminary data.</text>
</comment>
<evidence type="ECO:0000256" key="7">
    <source>
        <dbReference type="ARBA" id="ARBA00022989"/>
    </source>
</evidence>
<feature type="transmembrane region" description="Helical" evidence="17">
    <location>
        <begin position="987"/>
        <end position="1004"/>
    </location>
</feature>
<evidence type="ECO:0000256" key="8">
    <source>
        <dbReference type="ARBA" id="ARBA00023055"/>
    </source>
</evidence>
<feature type="transmembrane region" description="Helical" evidence="17">
    <location>
        <begin position="717"/>
        <end position="736"/>
    </location>
</feature>
<dbReference type="PROSITE" id="PS51221">
    <property type="entry name" value="TTL"/>
    <property type="match status" value="1"/>
</dbReference>
<dbReference type="GO" id="GO:0012505">
    <property type="term" value="C:endomembrane system"/>
    <property type="evidence" value="ECO:0007669"/>
    <property type="project" value="UniProtKB-SubCell"/>
</dbReference>
<comment type="similarity">
    <text evidence="2">Belongs to the patched family.</text>
</comment>
<evidence type="ECO:0000256" key="15">
    <source>
        <dbReference type="ARBA" id="ARBA00034049"/>
    </source>
</evidence>
<dbReference type="PANTHER" id="PTHR45727">
    <property type="entry name" value="NPC INTRACELLULAR CHOLESTEROL TRANSPORTER 1"/>
    <property type="match status" value="1"/>
</dbReference>
<evidence type="ECO:0000256" key="3">
    <source>
        <dbReference type="ARBA" id="ARBA00022448"/>
    </source>
</evidence>
<dbReference type="Pfam" id="PF22314">
    <property type="entry name" value="NPC1_MLD"/>
    <property type="match status" value="1"/>
</dbReference>
<dbReference type="EMBL" id="CAJNOK010001702">
    <property type="protein sequence ID" value="CAF0825714.1"/>
    <property type="molecule type" value="Genomic_DNA"/>
</dbReference>
<keyword evidence="6" id="KW-0732">Signal</keyword>
<evidence type="ECO:0000313" key="19">
    <source>
        <dbReference type="EMBL" id="CAF0825714.1"/>
    </source>
</evidence>
<dbReference type="PANTHER" id="PTHR45727:SF2">
    <property type="entry name" value="NPC INTRACELLULAR CHOLESTEROL TRANSPORTER 1"/>
    <property type="match status" value="1"/>
</dbReference>
<dbReference type="FunFam" id="1.20.1640.10:FF:000010">
    <property type="entry name" value="NPC intracellular cholesterol transporter 1"/>
    <property type="match status" value="1"/>
</dbReference>
<dbReference type="NCBIfam" id="TIGR00917">
    <property type="entry name" value="2A060601"/>
    <property type="match status" value="1"/>
</dbReference>
<keyword evidence="3" id="KW-0813">Transport</keyword>
<evidence type="ECO:0000256" key="5">
    <source>
        <dbReference type="ARBA" id="ARBA00022692"/>
    </source>
</evidence>
<feature type="non-terminal residue" evidence="19">
    <location>
        <position position="1"/>
    </location>
</feature>
<dbReference type="Proteomes" id="UP000677228">
    <property type="component" value="Unassembled WGS sequence"/>
</dbReference>
<feature type="transmembrane region" description="Helical" evidence="17">
    <location>
        <begin position="1122"/>
        <end position="1147"/>
    </location>
</feature>
<keyword evidence="5 17" id="KW-0812">Transmembrane</keyword>
<dbReference type="InterPro" id="IPR053958">
    <property type="entry name" value="HMGCR/SNAP/NPC1-like_SSD"/>
</dbReference>
<accession>A0A8S2D6Z1</accession>
<name>A0A8S2D6Z1_9BILA</name>
<evidence type="ECO:0000256" key="6">
    <source>
        <dbReference type="ARBA" id="ARBA00022729"/>
    </source>
</evidence>
<dbReference type="InterPro" id="IPR053956">
    <property type="entry name" value="NPC1_MLD"/>
</dbReference>
<dbReference type="Gene3D" id="1.20.1640.10">
    <property type="entry name" value="Multidrug efflux transporter AcrB transmembrane domain"/>
    <property type="match status" value="2"/>
</dbReference>
<feature type="domain" description="SSD" evidence="18">
    <location>
        <begin position="982"/>
        <end position="1147"/>
    </location>
</feature>
<feature type="transmembrane region" description="Helical" evidence="17">
    <location>
        <begin position="1287"/>
        <end position="1306"/>
    </location>
</feature>
<feature type="transmembrane region" description="Helical" evidence="17">
    <location>
        <begin position="1639"/>
        <end position="1662"/>
    </location>
</feature>
<dbReference type="SUPFAM" id="SSF82866">
    <property type="entry name" value="Multidrug efflux transporter AcrB transmembrane domain"/>
    <property type="match status" value="2"/>
</dbReference>
<keyword evidence="9" id="KW-0443">Lipid metabolism</keyword>
<keyword evidence="13" id="KW-0325">Glycoprotein</keyword>
<evidence type="ECO:0000256" key="2">
    <source>
        <dbReference type="ARBA" id="ARBA00005585"/>
    </source>
</evidence>
<dbReference type="InterPro" id="IPR004765">
    <property type="entry name" value="NPC1-like"/>
</dbReference>
<feature type="transmembrane region" description="Helical" evidence="17">
    <location>
        <begin position="1089"/>
        <end position="1110"/>
    </location>
</feature>
<dbReference type="InterPro" id="IPR004344">
    <property type="entry name" value="TTL/TTLL_fam"/>
</dbReference>
<feature type="transmembrane region" description="Helical" evidence="17">
    <location>
        <begin position="618"/>
        <end position="638"/>
    </location>
</feature>